<evidence type="ECO:0000256" key="1">
    <source>
        <dbReference type="SAM" id="MobiDB-lite"/>
    </source>
</evidence>
<proteinExistence type="predicted"/>
<dbReference type="Pfam" id="PF13374">
    <property type="entry name" value="TPR_10"/>
    <property type="match status" value="1"/>
</dbReference>
<gene>
    <name evidence="2" type="ORF">CP969_24495</name>
</gene>
<accession>A0ABX6ANI3</accession>
<dbReference type="PANTHER" id="PTHR46082:SF6">
    <property type="entry name" value="AAA+ ATPASE DOMAIN-CONTAINING PROTEIN-RELATED"/>
    <property type="match status" value="1"/>
</dbReference>
<dbReference type="EMBL" id="CP023700">
    <property type="protein sequence ID" value="QEU89429.1"/>
    <property type="molecule type" value="Genomic_DNA"/>
</dbReference>
<organism evidence="2 3">
    <name type="scientific">Streptomyces viridosporus T7A</name>
    <dbReference type="NCBI Taxonomy" id="665577"/>
    <lineage>
        <taxon>Bacteria</taxon>
        <taxon>Bacillati</taxon>
        <taxon>Actinomycetota</taxon>
        <taxon>Actinomycetes</taxon>
        <taxon>Kitasatosporales</taxon>
        <taxon>Streptomycetaceae</taxon>
        <taxon>Streptomyces</taxon>
    </lineage>
</organism>
<feature type="region of interest" description="Disordered" evidence="1">
    <location>
        <begin position="199"/>
        <end position="279"/>
    </location>
</feature>
<dbReference type="InterPro" id="IPR027417">
    <property type="entry name" value="P-loop_NTPase"/>
</dbReference>
<name>A0ABX6ANI3_STRVD</name>
<dbReference type="PANTHER" id="PTHR46082">
    <property type="entry name" value="ATP/GTP-BINDING PROTEIN-RELATED"/>
    <property type="match status" value="1"/>
</dbReference>
<dbReference type="SUPFAM" id="SSF52540">
    <property type="entry name" value="P-loop containing nucleoside triphosphate hydrolases"/>
    <property type="match status" value="1"/>
</dbReference>
<dbReference type="Gene3D" id="1.25.40.10">
    <property type="entry name" value="Tetratricopeptide repeat domain"/>
    <property type="match status" value="1"/>
</dbReference>
<feature type="compositionally biased region" description="Low complexity" evidence="1">
    <location>
        <begin position="215"/>
        <end position="224"/>
    </location>
</feature>
<feature type="compositionally biased region" description="Gly residues" evidence="1">
    <location>
        <begin position="203"/>
        <end position="214"/>
    </location>
</feature>
<dbReference type="Gene3D" id="3.40.50.1820">
    <property type="entry name" value="alpha/beta hydrolase"/>
    <property type="match status" value="1"/>
</dbReference>
<evidence type="ECO:0000313" key="2">
    <source>
        <dbReference type="EMBL" id="QEU89429.1"/>
    </source>
</evidence>
<dbReference type="SUPFAM" id="SSF48452">
    <property type="entry name" value="TPR-like"/>
    <property type="match status" value="1"/>
</dbReference>
<dbReference type="InterPro" id="IPR029058">
    <property type="entry name" value="AB_hydrolase_fold"/>
</dbReference>
<reference evidence="2 3" key="1">
    <citation type="submission" date="2017-09" db="EMBL/GenBank/DDBJ databases">
        <authorList>
            <person name="Lee N."/>
            <person name="Cho B.-K."/>
        </authorList>
    </citation>
    <scope>NUCLEOTIDE SEQUENCE [LARGE SCALE GENOMIC DNA]</scope>
    <source>
        <strain evidence="2 3">ATCC 39115</strain>
    </source>
</reference>
<dbReference type="SUPFAM" id="SSF53474">
    <property type="entry name" value="alpha/beta-Hydrolases"/>
    <property type="match status" value="1"/>
</dbReference>
<dbReference type="InterPro" id="IPR053137">
    <property type="entry name" value="NLR-like"/>
</dbReference>
<dbReference type="InterPro" id="IPR011990">
    <property type="entry name" value="TPR-like_helical_dom_sf"/>
</dbReference>
<dbReference type="Proteomes" id="UP000327143">
    <property type="component" value="Chromosome"/>
</dbReference>
<evidence type="ECO:0000313" key="3">
    <source>
        <dbReference type="Proteomes" id="UP000327143"/>
    </source>
</evidence>
<dbReference type="Gene3D" id="3.40.50.300">
    <property type="entry name" value="P-loop containing nucleotide triphosphate hydrolases"/>
    <property type="match status" value="1"/>
</dbReference>
<sequence length="961" mass="104974">MAHCFPYSSKKARIRPDRALAEYDDIADSLATFLRVQIPRTGRVVLVTHSQGGLIVQRYLVRTLHEDRGHTLARIADIIMFGCPNNGSDFLLPLRRLLFFLRNPQERQLRPYQREVLETQRAVLRSVVQAERDDRSQWRIPIQAYGGTDDNVVPAREARGVFPDGATVPGDHFQIIQPEHRDEAPYRVVADVLSRLLADGESTSGGEGPSGGAGDTATSAGRPAPSAPPEPPGRPKGEASRPRVPKQQGGVSVSLPYGRRKARLHGREPRSIVARILDPPAPGDPRIHVLTGLGGSGKSRIALEAAYQAERGRRVWWVTVPRINACMREVANRLGTPSGEVEQAFRGDGSPMDLVWRYLEASPDPWLLVIDNADTPHRLAPEADQVADGTGWVRQPMQADGIVVVTTRDRAAASWLPPCRVHSVPLLGEDDGADLLLESVPDGGTREEARRLSAALGGLPLALHGAASYLSSVHDAALSLDDPVIHDFAGYRAEFEARSASPPGTTASGLDEMLGLSTMAEVCGIALDLLSSQGLVQAGPLLRMFACLGIAPIPYRSLLDSSAITESPLLPGFTRAQRNAVLKGLDDLGLVERISRPEAEGGQPAHSLTLHPVVHALLRGDAEVQERRAEYYGLIVDLLLEATRTSPPDDPVSWGIWTAIAPHMMEVVRACLAGDSHVDSNPVLRGALELARLTIRYLISVGLLRPAQELATTVLDNCEAIGFQRDSREILGVRHEQGRIALESGDHERAETELREVAAVRERLLGAKDPYTLASRHKLARSIIEQGRFGEAEPLLRSIVQAELVVHGPDHSDTVTVRHSLARAMFALGQTVEAEKELRDILQISLGKWSPSTMETLHIRQTLARCLMVTKRSDEAGELIRQALSDTTHEPDSALAMTLRFTQCQVLIDQGRFLAAHTQIAQLLADRKRVLGKGHPETLRTQRLLDAVEDLRNSSPEKSDD</sequence>
<keyword evidence="3" id="KW-1185">Reference proteome</keyword>
<protein>
    <submittedName>
        <fullName evidence="2">Tetratricopeptide repeat protein</fullName>
    </submittedName>
</protein>
<dbReference type="Pfam" id="PF13424">
    <property type="entry name" value="TPR_12"/>
    <property type="match status" value="1"/>
</dbReference>